<dbReference type="Proteomes" id="UP000287651">
    <property type="component" value="Unassembled WGS sequence"/>
</dbReference>
<dbReference type="AlphaFoldDB" id="A0A426XDT5"/>
<accession>A0A426XDT5</accession>
<comment type="caution">
    <text evidence="2">The sequence shown here is derived from an EMBL/GenBank/DDBJ whole genome shotgun (WGS) entry which is preliminary data.</text>
</comment>
<evidence type="ECO:0000256" key="1">
    <source>
        <dbReference type="SAM" id="MobiDB-lite"/>
    </source>
</evidence>
<reference evidence="2 3" key="1">
    <citation type="journal article" date="2014" name="Agronomy (Basel)">
        <title>A Draft Genome Sequence for Ensete ventricosum, the Drought-Tolerant Tree Against Hunger.</title>
        <authorList>
            <person name="Harrison J."/>
            <person name="Moore K.A."/>
            <person name="Paszkiewicz K."/>
            <person name="Jones T."/>
            <person name="Grant M."/>
            <person name="Ambacheew D."/>
            <person name="Muzemil S."/>
            <person name="Studholme D.J."/>
        </authorList>
    </citation>
    <scope>NUCLEOTIDE SEQUENCE [LARGE SCALE GENOMIC DNA]</scope>
</reference>
<dbReference type="EMBL" id="AMZH03022063">
    <property type="protein sequence ID" value="RRT37637.1"/>
    <property type="molecule type" value="Genomic_DNA"/>
</dbReference>
<name>A0A426XDT5_ENSVE</name>
<protein>
    <submittedName>
        <fullName evidence="2">Uncharacterized protein</fullName>
    </submittedName>
</protein>
<feature type="compositionally biased region" description="Low complexity" evidence="1">
    <location>
        <begin position="37"/>
        <end position="48"/>
    </location>
</feature>
<organism evidence="2 3">
    <name type="scientific">Ensete ventricosum</name>
    <name type="common">Abyssinian banana</name>
    <name type="synonym">Musa ensete</name>
    <dbReference type="NCBI Taxonomy" id="4639"/>
    <lineage>
        <taxon>Eukaryota</taxon>
        <taxon>Viridiplantae</taxon>
        <taxon>Streptophyta</taxon>
        <taxon>Embryophyta</taxon>
        <taxon>Tracheophyta</taxon>
        <taxon>Spermatophyta</taxon>
        <taxon>Magnoliopsida</taxon>
        <taxon>Liliopsida</taxon>
        <taxon>Zingiberales</taxon>
        <taxon>Musaceae</taxon>
        <taxon>Ensete</taxon>
    </lineage>
</organism>
<proteinExistence type="predicted"/>
<evidence type="ECO:0000313" key="2">
    <source>
        <dbReference type="EMBL" id="RRT37637.1"/>
    </source>
</evidence>
<feature type="region of interest" description="Disordered" evidence="1">
    <location>
        <begin position="36"/>
        <end position="63"/>
    </location>
</feature>
<gene>
    <name evidence="2" type="ORF">B296_00019650</name>
</gene>
<sequence length="154" mass="16697">MVDRLQLWPPLLFSSLPLYKSCEIILEEFRCSEERGGWQQPGPLQGQPATAKPPVGVADHNQRPLQRGCRLRLAMANPQLGPHDQAIEAAARRGDTCGHDAHRQAACGHKLLPARAATVGTPVGATPMEVPLAGAMSAAKGRRQWRRCRGGKRG</sequence>
<evidence type="ECO:0000313" key="3">
    <source>
        <dbReference type="Proteomes" id="UP000287651"/>
    </source>
</evidence>